<evidence type="ECO:0000256" key="4">
    <source>
        <dbReference type="ARBA" id="ARBA00022692"/>
    </source>
</evidence>
<keyword evidence="6 10" id="KW-1133">Transmembrane helix</keyword>
<dbReference type="EMBL" id="MRCA01000001">
    <property type="protein sequence ID" value="OKH16468.1"/>
    <property type="molecule type" value="Genomic_DNA"/>
</dbReference>
<keyword evidence="7 10" id="KW-0472">Membrane</keyword>
<keyword evidence="13" id="KW-1185">Reference proteome</keyword>
<dbReference type="PANTHER" id="PTHR30625">
    <property type="entry name" value="PROTEIN TOLQ"/>
    <property type="match status" value="1"/>
</dbReference>
<dbReference type="Proteomes" id="UP000186391">
    <property type="component" value="Unassembled WGS sequence"/>
</dbReference>
<feature type="domain" description="MotA/TolQ/ExbB proton channel" evidence="11">
    <location>
        <begin position="69"/>
        <end position="190"/>
    </location>
</feature>
<feature type="transmembrane region" description="Helical" evidence="10">
    <location>
        <begin position="13"/>
        <end position="34"/>
    </location>
</feature>
<dbReference type="GO" id="GO:0017038">
    <property type="term" value="P:protein import"/>
    <property type="evidence" value="ECO:0007669"/>
    <property type="project" value="TreeGrafter"/>
</dbReference>
<evidence type="ECO:0000256" key="3">
    <source>
        <dbReference type="ARBA" id="ARBA00022475"/>
    </source>
</evidence>
<evidence type="ECO:0000256" key="10">
    <source>
        <dbReference type="SAM" id="Phobius"/>
    </source>
</evidence>
<name>A0A1U7H589_9CYAN</name>
<evidence type="ECO:0000256" key="9">
    <source>
        <dbReference type="SAM" id="MobiDB-lite"/>
    </source>
</evidence>
<sequence>MEIIDIFRKVGPVIWPLLLFSVLALSVILERLWFWFRILNQEKETVNRILEAARNNWEIARDIARQAIDQPIGRFLYAPLSQPISNPELFRLALESTAETELAQMRRGEKVLELVIAVSPLLGLFGTVWGLIGSLESIKIGDLGTEATAGVTTGIGEALYSTALGMGIAIVSLIFYRFFQALLVNQVKIFRKAGNDLEILYLQSPPDLSKSQSNLAQPEVIVQDSTGGKFLPPRKRTQNKFSEPPEISDSDKSDSEN</sequence>
<keyword evidence="5 8" id="KW-0653">Protein transport</keyword>
<evidence type="ECO:0000256" key="2">
    <source>
        <dbReference type="ARBA" id="ARBA00022448"/>
    </source>
</evidence>
<evidence type="ECO:0000256" key="8">
    <source>
        <dbReference type="RuleBase" id="RU004057"/>
    </source>
</evidence>
<dbReference type="InterPro" id="IPR002898">
    <property type="entry name" value="MotA_ExbB_proton_chnl"/>
</dbReference>
<keyword evidence="2 8" id="KW-0813">Transport</keyword>
<organism evidence="12 13">
    <name type="scientific">Fischerella major NIES-592</name>
    <dbReference type="NCBI Taxonomy" id="210994"/>
    <lineage>
        <taxon>Bacteria</taxon>
        <taxon>Bacillati</taxon>
        <taxon>Cyanobacteriota</taxon>
        <taxon>Cyanophyceae</taxon>
        <taxon>Nostocales</taxon>
        <taxon>Hapalosiphonaceae</taxon>
        <taxon>Fischerella</taxon>
    </lineage>
</organism>
<dbReference type="RefSeq" id="WP_073554786.1">
    <property type="nucleotide sequence ID" value="NZ_MRCA01000001.1"/>
</dbReference>
<dbReference type="AlphaFoldDB" id="A0A1U7H589"/>
<gene>
    <name evidence="12" type="ORF">NIES592_02190</name>
</gene>
<accession>A0A1U7H589</accession>
<evidence type="ECO:0000256" key="1">
    <source>
        <dbReference type="ARBA" id="ARBA00004651"/>
    </source>
</evidence>
<feature type="transmembrane region" description="Helical" evidence="10">
    <location>
        <begin position="111"/>
        <end position="132"/>
    </location>
</feature>
<protein>
    <submittedName>
        <fullName evidence="12">Biopolymer transporter ExbB</fullName>
    </submittedName>
</protein>
<evidence type="ECO:0000313" key="12">
    <source>
        <dbReference type="EMBL" id="OKH16468.1"/>
    </source>
</evidence>
<dbReference type="OrthoDB" id="9785627at2"/>
<evidence type="ECO:0000256" key="6">
    <source>
        <dbReference type="ARBA" id="ARBA00022989"/>
    </source>
</evidence>
<proteinExistence type="inferred from homology"/>
<comment type="subcellular location">
    <subcellularLocation>
        <location evidence="1">Cell membrane</location>
        <topology evidence="1">Multi-pass membrane protein</topology>
    </subcellularLocation>
    <subcellularLocation>
        <location evidence="8">Membrane</location>
        <topology evidence="8">Multi-pass membrane protein</topology>
    </subcellularLocation>
</comment>
<dbReference type="PANTHER" id="PTHR30625:SF15">
    <property type="entry name" value="BIOPOLYMER TRANSPORT PROTEIN EXBB"/>
    <property type="match status" value="1"/>
</dbReference>
<keyword evidence="4 10" id="KW-0812">Transmembrane</keyword>
<evidence type="ECO:0000256" key="5">
    <source>
        <dbReference type="ARBA" id="ARBA00022927"/>
    </source>
</evidence>
<evidence type="ECO:0000259" key="11">
    <source>
        <dbReference type="Pfam" id="PF01618"/>
    </source>
</evidence>
<feature type="region of interest" description="Disordered" evidence="9">
    <location>
        <begin position="222"/>
        <end position="257"/>
    </location>
</feature>
<comment type="caution">
    <text evidence="12">The sequence shown here is derived from an EMBL/GenBank/DDBJ whole genome shotgun (WGS) entry which is preliminary data.</text>
</comment>
<dbReference type="Pfam" id="PF01618">
    <property type="entry name" value="MotA_ExbB"/>
    <property type="match status" value="1"/>
</dbReference>
<reference evidence="12 13" key="1">
    <citation type="submission" date="2016-11" db="EMBL/GenBank/DDBJ databases">
        <title>Draft Genome Sequences of Nine Cyanobacterial Strains from Diverse Habitats.</title>
        <authorList>
            <person name="Zhu T."/>
            <person name="Hou S."/>
            <person name="Lu X."/>
            <person name="Hess W.R."/>
        </authorList>
    </citation>
    <scope>NUCLEOTIDE SEQUENCE [LARGE SCALE GENOMIC DNA]</scope>
    <source>
        <strain evidence="12 13">NIES-592</strain>
    </source>
</reference>
<keyword evidence="3" id="KW-1003">Cell membrane</keyword>
<feature type="transmembrane region" description="Helical" evidence="10">
    <location>
        <begin position="158"/>
        <end position="179"/>
    </location>
</feature>
<evidence type="ECO:0000256" key="7">
    <source>
        <dbReference type="ARBA" id="ARBA00023136"/>
    </source>
</evidence>
<dbReference type="GO" id="GO:0005886">
    <property type="term" value="C:plasma membrane"/>
    <property type="evidence" value="ECO:0007669"/>
    <property type="project" value="UniProtKB-SubCell"/>
</dbReference>
<comment type="similarity">
    <text evidence="8">Belongs to the exbB/tolQ family.</text>
</comment>
<dbReference type="InterPro" id="IPR050790">
    <property type="entry name" value="ExbB/TolQ_transport"/>
</dbReference>
<evidence type="ECO:0000313" key="13">
    <source>
        <dbReference type="Proteomes" id="UP000186391"/>
    </source>
</evidence>